<dbReference type="InterPro" id="IPR038770">
    <property type="entry name" value="Na+/solute_symporter_sf"/>
</dbReference>
<reference evidence="2 4" key="1">
    <citation type="submission" date="2015-09" db="EMBL/GenBank/DDBJ databases">
        <title>Identification and resolution of microdiversity through metagenomic sequencing of parallel consortia.</title>
        <authorList>
            <person name="Nelson W.C."/>
            <person name="Romine M.F."/>
            <person name="Lindemann S.R."/>
        </authorList>
    </citation>
    <scope>NUCLEOTIDE SEQUENCE [LARGE SCALE GENOMIC DNA]</scope>
    <source>
        <strain evidence="2">HL-109</strain>
    </source>
</reference>
<dbReference type="EMBL" id="LJSX01000009">
    <property type="protein sequence ID" value="KPQ11209.1"/>
    <property type="molecule type" value="Genomic_DNA"/>
</dbReference>
<gene>
    <name evidence="3" type="ORF">GA0071312_2701</name>
    <name evidence="2" type="ORF">HLUCCO17_07440</name>
</gene>
<dbReference type="EMBL" id="FMBM01000002">
    <property type="protein sequence ID" value="SCC81740.1"/>
    <property type="molecule type" value="Genomic_DNA"/>
</dbReference>
<dbReference type="AlphaFoldDB" id="A0A0P8A7R7"/>
<keyword evidence="1" id="KW-1133">Transmembrane helix</keyword>
<feature type="transmembrane region" description="Helical" evidence="1">
    <location>
        <begin position="69"/>
        <end position="93"/>
    </location>
</feature>
<dbReference type="Gene3D" id="1.20.1530.20">
    <property type="match status" value="1"/>
</dbReference>
<feature type="transmembrane region" description="Helical" evidence="1">
    <location>
        <begin position="12"/>
        <end position="33"/>
    </location>
</feature>
<evidence type="ECO:0000313" key="3">
    <source>
        <dbReference type="EMBL" id="SCC81740.1"/>
    </source>
</evidence>
<name>A0A0P8A7R7_9HYPH</name>
<comment type="caution">
    <text evidence="2">The sequence shown here is derived from an EMBL/GenBank/DDBJ whole genome shotgun (WGS) entry which is preliminary data.</text>
</comment>
<feature type="transmembrane region" description="Helical" evidence="1">
    <location>
        <begin position="39"/>
        <end position="57"/>
    </location>
</feature>
<feature type="transmembrane region" description="Helical" evidence="1">
    <location>
        <begin position="165"/>
        <end position="187"/>
    </location>
</feature>
<feature type="transmembrane region" description="Helical" evidence="1">
    <location>
        <begin position="199"/>
        <end position="223"/>
    </location>
</feature>
<dbReference type="Proteomes" id="UP000182800">
    <property type="component" value="Unassembled WGS sequence"/>
</dbReference>
<dbReference type="OrthoDB" id="7262824at2"/>
<dbReference type="STRING" id="1653334.GA0071312_2701"/>
<dbReference type="RefSeq" id="WP_131817812.1">
    <property type="nucleotide sequence ID" value="NZ_FMBM01000002.1"/>
</dbReference>
<evidence type="ECO:0000256" key="1">
    <source>
        <dbReference type="SAM" id="Phobius"/>
    </source>
</evidence>
<keyword evidence="1" id="KW-0812">Transmembrane</keyword>
<feature type="transmembrane region" description="Helical" evidence="1">
    <location>
        <begin position="229"/>
        <end position="251"/>
    </location>
</feature>
<feature type="transmembrane region" description="Helical" evidence="1">
    <location>
        <begin position="99"/>
        <end position="116"/>
    </location>
</feature>
<dbReference type="Proteomes" id="UP000050497">
    <property type="component" value="Unassembled WGS sequence"/>
</dbReference>
<protein>
    <submittedName>
        <fullName evidence="3">Bile acid:Na+ symporter, BASS family</fullName>
    </submittedName>
    <submittedName>
        <fullName evidence="2">Putative Na+-dependent transporter</fullName>
    </submittedName>
</protein>
<feature type="transmembrane region" description="Helical" evidence="1">
    <location>
        <begin position="272"/>
        <end position="299"/>
    </location>
</feature>
<sequence length="315" mass="33217">MSFLIRALALIGRYATQGFAISIMVGLMLPQFAAAARPFLPVAIFVFVAMTFARVDLHALRAILRAPSGLIFALIWTTLAPILLVGGALALVGRDNLDPGLVLGLAILAAAPPIMSSPAIAMVLGLAPTMLLTVVLVMTALAPLYSPIAAEFVAGVVVPIDVGVLVTRMMLLIGGAIITALVIRLVLGEGSIRKHKASFDGLGVVTYFLFAVAAMDGVLHAVMDNPLRVAGYLGIVFAIAFAGILSAMLILRPLSPSDRFVLGYGTGQRNMGLLIAALGAATPDTTYLFFALAQFPIYLMPQIVKRFSRRYVVAN</sequence>
<accession>A0A0P8A7R7</accession>
<evidence type="ECO:0000313" key="4">
    <source>
        <dbReference type="Proteomes" id="UP000050497"/>
    </source>
</evidence>
<feature type="transmembrane region" description="Helical" evidence="1">
    <location>
        <begin position="123"/>
        <end position="145"/>
    </location>
</feature>
<keyword evidence="5" id="KW-1185">Reference proteome</keyword>
<organism evidence="2 4">
    <name type="scientific">Saliniramus fredricksonii</name>
    <dbReference type="NCBI Taxonomy" id="1653334"/>
    <lineage>
        <taxon>Bacteria</taxon>
        <taxon>Pseudomonadati</taxon>
        <taxon>Pseudomonadota</taxon>
        <taxon>Alphaproteobacteria</taxon>
        <taxon>Hyphomicrobiales</taxon>
        <taxon>Salinarimonadaceae</taxon>
        <taxon>Saliniramus</taxon>
    </lineage>
</organism>
<reference evidence="3 5" key="2">
    <citation type="submission" date="2016-08" db="EMBL/GenBank/DDBJ databases">
        <authorList>
            <person name="Varghese N."/>
            <person name="Submissions Spin"/>
        </authorList>
    </citation>
    <scope>NUCLEOTIDE SEQUENCE [LARGE SCALE GENOMIC DNA]</scope>
    <source>
        <strain evidence="3 5">HL-109</strain>
    </source>
</reference>
<evidence type="ECO:0000313" key="2">
    <source>
        <dbReference type="EMBL" id="KPQ11209.1"/>
    </source>
</evidence>
<proteinExistence type="predicted"/>
<evidence type="ECO:0000313" key="5">
    <source>
        <dbReference type="Proteomes" id="UP000182800"/>
    </source>
</evidence>
<keyword evidence="1" id="KW-0472">Membrane</keyword>